<gene>
    <name evidence="2" type="ORF">LTLLF_209605</name>
</gene>
<dbReference type="Proteomes" id="UP000710432">
    <property type="component" value="Unassembled WGS sequence"/>
</dbReference>
<evidence type="ECO:0000256" key="1">
    <source>
        <dbReference type="SAM" id="MobiDB-lite"/>
    </source>
</evidence>
<accession>A0A8J6GTB5</accession>
<feature type="region of interest" description="Disordered" evidence="1">
    <location>
        <begin position="1"/>
        <end position="22"/>
    </location>
</feature>
<dbReference type="EMBL" id="JAATJU010019653">
    <property type="protein sequence ID" value="KAH0516612.1"/>
    <property type="molecule type" value="Genomic_DNA"/>
</dbReference>
<evidence type="ECO:0000313" key="2">
    <source>
        <dbReference type="EMBL" id="KAH0516612.1"/>
    </source>
</evidence>
<evidence type="ECO:0000313" key="3">
    <source>
        <dbReference type="Proteomes" id="UP000710432"/>
    </source>
</evidence>
<proteinExistence type="predicted"/>
<protein>
    <submittedName>
        <fullName evidence="2">Meiotic nuclear division protein 1-like protein</fullName>
    </submittedName>
</protein>
<sequence length="116" mass="13250">MTGAAGAEEEEQSRLRPTVRRQEHFGPRFGKVVSEETEVLQYEAVDGTVHCEEWNPPTPIIMGIFPNQVLHARKSKLKFPESQLFEECPEYASLLKSLRKVKIGRQEPEEPTMLAQ</sequence>
<name>A0A8J6GTB5_MICOH</name>
<reference evidence="2" key="1">
    <citation type="submission" date="2020-03" db="EMBL/GenBank/DDBJ databases">
        <title>Studies in the Genomics of Life Span.</title>
        <authorList>
            <person name="Glass D."/>
        </authorList>
    </citation>
    <scope>NUCLEOTIDE SEQUENCE</scope>
    <source>
        <strain evidence="2">LTLLF</strain>
        <tissue evidence="2">Muscle</tissue>
    </source>
</reference>
<organism evidence="2 3">
    <name type="scientific">Microtus ochrogaster</name>
    <name type="common">Prairie vole</name>
    <dbReference type="NCBI Taxonomy" id="79684"/>
    <lineage>
        <taxon>Eukaryota</taxon>
        <taxon>Metazoa</taxon>
        <taxon>Chordata</taxon>
        <taxon>Craniata</taxon>
        <taxon>Vertebrata</taxon>
        <taxon>Euteleostomi</taxon>
        <taxon>Mammalia</taxon>
        <taxon>Eutheria</taxon>
        <taxon>Euarchontoglires</taxon>
        <taxon>Glires</taxon>
        <taxon>Rodentia</taxon>
        <taxon>Myomorpha</taxon>
        <taxon>Muroidea</taxon>
        <taxon>Cricetidae</taxon>
        <taxon>Arvicolinae</taxon>
        <taxon>Microtus</taxon>
    </lineage>
</organism>
<comment type="caution">
    <text evidence="2">The sequence shown here is derived from an EMBL/GenBank/DDBJ whole genome shotgun (WGS) entry which is preliminary data.</text>
</comment>
<dbReference type="AlphaFoldDB" id="A0A8J6GTB5"/>